<keyword evidence="4" id="KW-1185">Reference proteome</keyword>
<evidence type="ECO:0008006" key="5">
    <source>
        <dbReference type="Google" id="ProtNLM"/>
    </source>
</evidence>
<dbReference type="InterPro" id="IPR012875">
    <property type="entry name" value="SDHF4"/>
</dbReference>
<reference evidence="3" key="1">
    <citation type="submission" date="2023-08" db="EMBL/GenBank/DDBJ databases">
        <title>Draft sequence of the Babesia gibsoni genome.</title>
        <authorList>
            <person name="Yamagishi J.Y."/>
            <person name="Xuan X.X."/>
        </authorList>
    </citation>
    <scope>NUCLEOTIDE SEQUENCE</scope>
    <source>
        <strain evidence="3">Azabu</strain>
    </source>
</reference>
<dbReference type="AlphaFoldDB" id="A0AAD8LPM5"/>
<dbReference type="EMBL" id="JAVEPI010000004">
    <property type="protein sequence ID" value="KAK1442062.1"/>
    <property type="molecule type" value="Genomic_DNA"/>
</dbReference>
<gene>
    <name evidence="3" type="ORF">BgAZ_400920</name>
</gene>
<sequence length="184" mass="19607">MYFRRVFASSYVARSGRLFFANNVGNAAAATIRNCSSLGLESNPHRIISVAKLLVGPASSFRGPAFPEFRPAYIHSSTEATTAASSSTISNVEGAGEGAMVTAGDEEDSEGTESGRVSRDSALCDGPPDEEGESIKTAHVADTGDICRAPKIGQGKFKEYGNVYDKHEPTMFGDWSHMGRVTDF</sequence>
<organism evidence="3 4">
    <name type="scientific">Babesia gibsoni</name>
    <dbReference type="NCBI Taxonomy" id="33632"/>
    <lineage>
        <taxon>Eukaryota</taxon>
        <taxon>Sar</taxon>
        <taxon>Alveolata</taxon>
        <taxon>Apicomplexa</taxon>
        <taxon>Aconoidasida</taxon>
        <taxon>Piroplasmida</taxon>
        <taxon>Babesiidae</taxon>
        <taxon>Babesia</taxon>
    </lineage>
</organism>
<name>A0AAD8LPM5_BABGI</name>
<dbReference type="Pfam" id="PF07896">
    <property type="entry name" value="DUF1674"/>
    <property type="match status" value="1"/>
</dbReference>
<accession>A0AAD8LPM5</accession>
<feature type="region of interest" description="Disordered" evidence="2">
    <location>
        <begin position="102"/>
        <end position="133"/>
    </location>
</feature>
<evidence type="ECO:0000256" key="2">
    <source>
        <dbReference type="SAM" id="MobiDB-lite"/>
    </source>
</evidence>
<comment type="similarity">
    <text evidence="1">Belongs to the SDHAF4 family.</text>
</comment>
<evidence type="ECO:0000313" key="3">
    <source>
        <dbReference type="EMBL" id="KAK1442062.1"/>
    </source>
</evidence>
<evidence type="ECO:0000256" key="1">
    <source>
        <dbReference type="ARBA" id="ARBA00005701"/>
    </source>
</evidence>
<proteinExistence type="inferred from homology"/>
<evidence type="ECO:0000313" key="4">
    <source>
        <dbReference type="Proteomes" id="UP001230268"/>
    </source>
</evidence>
<protein>
    <recommendedName>
        <fullName evidence="5">Succinate dehydrogenase assembly factor 4, mitochondrial</fullName>
    </recommendedName>
</protein>
<comment type="caution">
    <text evidence="3">The sequence shown here is derived from an EMBL/GenBank/DDBJ whole genome shotgun (WGS) entry which is preliminary data.</text>
</comment>
<dbReference type="Proteomes" id="UP001230268">
    <property type="component" value="Unassembled WGS sequence"/>
</dbReference>